<accession>A0A3M6TSC1</accession>
<dbReference type="PANTHER" id="PTHR43201">
    <property type="entry name" value="ACYL-COA SYNTHETASE"/>
    <property type="match status" value="1"/>
</dbReference>
<dbReference type="EMBL" id="RCHS01003045">
    <property type="protein sequence ID" value="RMX44236.1"/>
    <property type="molecule type" value="Genomic_DNA"/>
</dbReference>
<organism evidence="4 5">
    <name type="scientific">Pocillopora damicornis</name>
    <name type="common">Cauliflower coral</name>
    <name type="synonym">Millepora damicornis</name>
    <dbReference type="NCBI Taxonomy" id="46731"/>
    <lineage>
        <taxon>Eukaryota</taxon>
        <taxon>Metazoa</taxon>
        <taxon>Cnidaria</taxon>
        <taxon>Anthozoa</taxon>
        <taxon>Hexacorallia</taxon>
        <taxon>Scleractinia</taxon>
        <taxon>Astrocoeniina</taxon>
        <taxon>Pocilloporidae</taxon>
        <taxon>Pocillopora</taxon>
    </lineage>
</organism>
<feature type="domain" description="AMP-dependent synthetase/ligase" evidence="2">
    <location>
        <begin position="228"/>
        <end position="374"/>
    </location>
</feature>
<dbReference type="STRING" id="46731.A0A3M6TSC1"/>
<keyword evidence="5" id="KW-1185">Reference proteome</keyword>
<dbReference type="Gene3D" id="3.40.50.12780">
    <property type="entry name" value="N-terminal domain of ligase-like"/>
    <property type="match status" value="2"/>
</dbReference>
<dbReference type="PROSITE" id="PS00455">
    <property type="entry name" value="AMP_BINDING"/>
    <property type="match status" value="1"/>
</dbReference>
<evidence type="ECO:0000256" key="1">
    <source>
        <dbReference type="ARBA" id="ARBA00006432"/>
    </source>
</evidence>
<dbReference type="InterPro" id="IPR020845">
    <property type="entry name" value="AMP-binding_CS"/>
</dbReference>
<sequence>MFTSISNFVGKFRRFSRRCCLINLTGRCIASSSVNNNRSERNSVVFLRAREYKDRVAIVDSNGSHSYERILFLSQAIGNSILQRIRGRDLSGRCVAFLCPNDVSYVATQWAIWRNGGIAVPLCNSHPTSMYDYMIQDCNADLVISSSDYAPKLEPLARGQEVTIMFLTDVDQVLTSANQMLSSEELTAVEMTEQCWDERDAMIVYTSGTTGQPKGVLSTHGNLRDEPHPSLFMAVPTIYSKLIEHYGKENLTKEEKEKIRFRCEQLRLMVSGSAALPEPVMKRWKEITGHTLLERYGMTEIGMALSNPLRGPRLAGSVGTPLPGTEVRVVTENVDGEKEVIAEGNEHGSHVSSFNEGREGEFQVRGPSVFKCYWNKPDATRETFTEDGWFKTGDTAAYANGVYSILGRTSVDIIKSGGYKISALEVERHLLSHNDIVDCAVLGKPDPVWGERVAAIVTLSPGKKLSLEDLKRWSSGFMVPYQIPSVLLVVEELPRNTMGKVNKKELRTVYFGKE</sequence>
<feature type="domain" description="AMP-dependent synthetase/ligase" evidence="2">
    <location>
        <begin position="48"/>
        <end position="223"/>
    </location>
</feature>
<dbReference type="InterPro" id="IPR045851">
    <property type="entry name" value="AMP-bd_C_sf"/>
</dbReference>
<dbReference type="CDD" id="cd05941">
    <property type="entry name" value="MCS"/>
    <property type="match status" value="1"/>
</dbReference>
<dbReference type="InterPro" id="IPR000873">
    <property type="entry name" value="AMP-dep_synth/lig_dom"/>
</dbReference>
<name>A0A3M6TSC1_POCDA</name>
<evidence type="ECO:0000259" key="3">
    <source>
        <dbReference type="Pfam" id="PF13193"/>
    </source>
</evidence>
<feature type="domain" description="AMP-binding enzyme C-terminal" evidence="3">
    <location>
        <begin position="425"/>
        <end position="500"/>
    </location>
</feature>
<dbReference type="Pfam" id="PF00501">
    <property type="entry name" value="AMP-binding"/>
    <property type="match status" value="2"/>
</dbReference>
<dbReference type="Proteomes" id="UP000275408">
    <property type="component" value="Unassembled WGS sequence"/>
</dbReference>
<evidence type="ECO:0000313" key="5">
    <source>
        <dbReference type="Proteomes" id="UP000275408"/>
    </source>
</evidence>
<evidence type="ECO:0008006" key="6">
    <source>
        <dbReference type="Google" id="ProtNLM"/>
    </source>
</evidence>
<protein>
    <recommendedName>
        <fullName evidence="6">AMP-dependent synthetase/ligase domain-containing protein</fullName>
    </recommendedName>
</protein>
<evidence type="ECO:0000313" key="4">
    <source>
        <dbReference type="EMBL" id="RMX44236.1"/>
    </source>
</evidence>
<dbReference type="OrthoDB" id="2962993at2759"/>
<dbReference type="PANTHER" id="PTHR43201:SF8">
    <property type="entry name" value="ACYL-COA SYNTHETASE FAMILY MEMBER 3"/>
    <property type="match status" value="1"/>
</dbReference>
<dbReference type="Pfam" id="PF13193">
    <property type="entry name" value="AMP-binding_C"/>
    <property type="match status" value="1"/>
</dbReference>
<comment type="similarity">
    <text evidence="1">Belongs to the ATP-dependent AMP-binding enzyme family.</text>
</comment>
<gene>
    <name evidence="4" type="ORF">pdam_00005299</name>
</gene>
<dbReference type="AlphaFoldDB" id="A0A3M6TSC1"/>
<dbReference type="GO" id="GO:0006631">
    <property type="term" value="P:fatty acid metabolic process"/>
    <property type="evidence" value="ECO:0007669"/>
    <property type="project" value="TreeGrafter"/>
</dbReference>
<evidence type="ECO:0000259" key="2">
    <source>
        <dbReference type="Pfam" id="PF00501"/>
    </source>
</evidence>
<reference evidence="4 5" key="1">
    <citation type="journal article" date="2018" name="Sci. Rep.">
        <title>Comparative analysis of the Pocillopora damicornis genome highlights role of immune system in coral evolution.</title>
        <authorList>
            <person name="Cunning R."/>
            <person name="Bay R.A."/>
            <person name="Gillette P."/>
            <person name="Baker A.C."/>
            <person name="Traylor-Knowles N."/>
        </authorList>
    </citation>
    <scope>NUCLEOTIDE SEQUENCE [LARGE SCALE GENOMIC DNA]</scope>
    <source>
        <strain evidence="4">RSMAS</strain>
        <tissue evidence="4">Whole animal</tissue>
    </source>
</reference>
<proteinExistence type="inferred from homology"/>
<dbReference type="InterPro" id="IPR025110">
    <property type="entry name" value="AMP-bd_C"/>
</dbReference>
<comment type="caution">
    <text evidence="4">The sequence shown here is derived from an EMBL/GenBank/DDBJ whole genome shotgun (WGS) entry which is preliminary data.</text>
</comment>
<dbReference type="InterPro" id="IPR042099">
    <property type="entry name" value="ANL_N_sf"/>
</dbReference>
<dbReference type="Gene3D" id="3.30.300.30">
    <property type="match status" value="1"/>
</dbReference>
<dbReference type="SUPFAM" id="SSF56801">
    <property type="entry name" value="Acetyl-CoA synthetase-like"/>
    <property type="match status" value="1"/>
</dbReference>
<dbReference type="GO" id="GO:0031956">
    <property type="term" value="F:medium-chain fatty acid-CoA ligase activity"/>
    <property type="evidence" value="ECO:0007669"/>
    <property type="project" value="TreeGrafter"/>
</dbReference>